<dbReference type="Proteomes" id="UP001157125">
    <property type="component" value="Unassembled WGS sequence"/>
</dbReference>
<feature type="compositionally biased region" description="Low complexity" evidence="1">
    <location>
        <begin position="130"/>
        <end position="142"/>
    </location>
</feature>
<sequence length="293" mass="31433">MRDTIAQVVGAAAPIFDTPIRHLESAAVDARRHGRLVHELEDAVSEDRSARLAALRAGEKPGEGLFVSNATSLANDYQDFTRELLKRIAEARKQGDPRMSPERQAPQRASLEGAFSGKDRGQALSGLLTPKAPQPADAATPAPSEPVPVKPSAEPKQAKPATTPKKAATPVSQSVDNETIVNVGIYLEPDLLERLTAIRKERDTTYADLLVEAFDAVDVESLTEHFAGTTAPSLVPGQMPRAVKVKRSGSGIQRQFRLTVAQRDYLDAIADKVGAPSRSALAATVLAKHVDRT</sequence>
<accession>A0ABQ6IKH8</accession>
<name>A0ABQ6IKH8_9MICO</name>
<proteinExistence type="predicted"/>
<protein>
    <recommendedName>
        <fullName evidence="4">Ribbon-helix-helix protein CopG domain-containing protein</fullName>
    </recommendedName>
</protein>
<evidence type="ECO:0000313" key="3">
    <source>
        <dbReference type="Proteomes" id="UP001157125"/>
    </source>
</evidence>
<evidence type="ECO:0008006" key="4">
    <source>
        <dbReference type="Google" id="ProtNLM"/>
    </source>
</evidence>
<evidence type="ECO:0000313" key="2">
    <source>
        <dbReference type="EMBL" id="GMA37941.1"/>
    </source>
</evidence>
<feature type="compositionally biased region" description="Basic and acidic residues" evidence="1">
    <location>
        <begin position="91"/>
        <end position="101"/>
    </location>
</feature>
<dbReference type="EMBL" id="BSUN01000003">
    <property type="protein sequence ID" value="GMA37941.1"/>
    <property type="molecule type" value="Genomic_DNA"/>
</dbReference>
<reference evidence="3" key="1">
    <citation type="journal article" date="2019" name="Int. J. Syst. Evol. Microbiol.">
        <title>The Global Catalogue of Microorganisms (GCM) 10K type strain sequencing project: providing services to taxonomists for standard genome sequencing and annotation.</title>
        <authorList>
            <consortium name="The Broad Institute Genomics Platform"/>
            <consortium name="The Broad Institute Genome Sequencing Center for Infectious Disease"/>
            <person name="Wu L."/>
            <person name="Ma J."/>
        </authorList>
    </citation>
    <scope>NUCLEOTIDE SEQUENCE [LARGE SCALE GENOMIC DNA]</scope>
    <source>
        <strain evidence="3">NBRC 112299</strain>
    </source>
</reference>
<comment type="caution">
    <text evidence="2">The sequence shown here is derived from an EMBL/GenBank/DDBJ whole genome shotgun (WGS) entry which is preliminary data.</text>
</comment>
<gene>
    <name evidence="2" type="ORF">GCM10025876_41450</name>
</gene>
<keyword evidence="3" id="KW-1185">Reference proteome</keyword>
<feature type="compositionally biased region" description="Low complexity" evidence="1">
    <location>
        <begin position="158"/>
        <end position="170"/>
    </location>
</feature>
<organism evidence="2 3">
    <name type="scientific">Demequina litorisediminis</name>
    <dbReference type="NCBI Taxonomy" id="1849022"/>
    <lineage>
        <taxon>Bacteria</taxon>
        <taxon>Bacillati</taxon>
        <taxon>Actinomycetota</taxon>
        <taxon>Actinomycetes</taxon>
        <taxon>Micrococcales</taxon>
        <taxon>Demequinaceae</taxon>
        <taxon>Demequina</taxon>
    </lineage>
</organism>
<evidence type="ECO:0000256" key="1">
    <source>
        <dbReference type="SAM" id="MobiDB-lite"/>
    </source>
</evidence>
<feature type="region of interest" description="Disordered" evidence="1">
    <location>
        <begin position="91"/>
        <end position="173"/>
    </location>
</feature>